<keyword evidence="1" id="KW-0560">Oxidoreductase</keyword>
<dbReference type="Gene3D" id="3.40.605.10">
    <property type="entry name" value="Aldehyde Dehydrogenase, Chain A, domain 1"/>
    <property type="match status" value="1"/>
</dbReference>
<evidence type="ECO:0000259" key="2">
    <source>
        <dbReference type="Pfam" id="PF00171"/>
    </source>
</evidence>
<dbReference type="InterPro" id="IPR016162">
    <property type="entry name" value="Ald_DH_N"/>
</dbReference>
<accession>A0A956NA98</accession>
<dbReference type="AlphaFoldDB" id="A0A956NA98"/>
<reference evidence="3" key="2">
    <citation type="journal article" date="2021" name="Microbiome">
        <title>Successional dynamics and alternative stable states in a saline activated sludge microbial community over 9 years.</title>
        <authorList>
            <person name="Wang Y."/>
            <person name="Ye J."/>
            <person name="Ju F."/>
            <person name="Liu L."/>
            <person name="Boyd J.A."/>
            <person name="Deng Y."/>
            <person name="Parks D.H."/>
            <person name="Jiang X."/>
            <person name="Yin X."/>
            <person name="Woodcroft B.J."/>
            <person name="Tyson G.W."/>
            <person name="Hugenholtz P."/>
            <person name="Polz M.F."/>
            <person name="Zhang T."/>
        </authorList>
    </citation>
    <scope>NUCLEOTIDE SEQUENCE</scope>
    <source>
        <strain evidence="3">HKST-UBA02</strain>
    </source>
</reference>
<dbReference type="PANTHER" id="PTHR43353">
    <property type="entry name" value="SUCCINATE-SEMIALDEHYDE DEHYDROGENASE, MITOCHONDRIAL"/>
    <property type="match status" value="1"/>
</dbReference>
<feature type="domain" description="Aldehyde dehydrogenase" evidence="2">
    <location>
        <begin position="7"/>
        <end position="439"/>
    </location>
</feature>
<dbReference type="EMBL" id="JAGQHS010000020">
    <property type="protein sequence ID" value="MCA9755306.1"/>
    <property type="molecule type" value="Genomic_DNA"/>
</dbReference>
<dbReference type="Pfam" id="PF00171">
    <property type="entry name" value="Aldedh"/>
    <property type="match status" value="1"/>
</dbReference>
<dbReference type="PANTHER" id="PTHR43353:SF5">
    <property type="entry name" value="SUCCINATE-SEMIALDEHYDE DEHYDROGENASE, MITOCHONDRIAL"/>
    <property type="match status" value="1"/>
</dbReference>
<dbReference type="InterPro" id="IPR016163">
    <property type="entry name" value="Ald_DH_C"/>
</dbReference>
<reference evidence="3" key="1">
    <citation type="submission" date="2020-04" db="EMBL/GenBank/DDBJ databases">
        <authorList>
            <person name="Zhang T."/>
        </authorList>
    </citation>
    <scope>NUCLEOTIDE SEQUENCE</scope>
    <source>
        <strain evidence="3">HKST-UBA02</strain>
    </source>
</reference>
<dbReference type="SUPFAM" id="SSF53720">
    <property type="entry name" value="ALDH-like"/>
    <property type="match status" value="1"/>
</dbReference>
<dbReference type="Gene3D" id="3.40.309.10">
    <property type="entry name" value="Aldehyde Dehydrogenase, Chain A, domain 2"/>
    <property type="match status" value="1"/>
</dbReference>
<name>A0A956NA98_UNCEI</name>
<dbReference type="Proteomes" id="UP000739538">
    <property type="component" value="Unassembled WGS sequence"/>
</dbReference>
<dbReference type="InterPro" id="IPR016161">
    <property type="entry name" value="Ald_DH/histidinol_DH"/>
</dbReference>
<evidence type="ECO:0000313" key="4">
    <source>
        <dbReference type="Proteomes" id="UP000739538"/>
    </source>
</evidence>
<protein>
    <submittedName>
        <fullName evidence="3">Aldehyde dehydrogenase</fullName>
    </submittedName>
</protein>
<organism evidence="3 4">
    <name type="scientific">Eiseniibacteriota bacterium</name>
    <dbReference type="NCBI Taxonomy" id="2212470"/>
    <lineage>
        <taxon>Bacteria</taxon>
        <taxon>Candidatus Eiseniibacteriota</taxon>
    </lineage>
</organism>
<dbReference type="GO" id="GO:0016620">
    <property type="term" value="F:oxidoreductase activity, acting on the aldehyde or oxo group of donors, NAD or NADP as acceptor"/>
    <property type="evidence" value="ECO:0007669"/>
    <property type="project" value="InterPro"/>
</dbReference>
<evidence type="ECO:0000256" key="1">
    <source>
        <dbReference type="ARBA" id="ARBA00023002"/>
    </source>
</evidence>
<dbReference type="InterPro" id="IPR050740">
    <property type="entry name" value="Aldehyde_DH_Superfamily"/>
</dbReference>
<gene>
    <name evidence="3" type="ORF">KDA27_05845</name>
</gene>
<evidence type="ECO:0000313" key="3">
    <source>
        <dbReference type="EMBL" id="MCA9755306.1"/>
    </source>
</evidence>
<proteinExistence type="predicted"/>
<comment type="caution">
    <text evidence="3">The sequence shown here is derived from an EMBL/GenBank/DDBJ whole genome shotgun (WGS) entry which is preliminary data.</text>
</comment>
<sequence>MPQTATRCYEVFAPADGSILVEVPLEPKSEIAKKLTRIESSKTRVNPADVQPFLDRLRVRLQANRGKLIEIMQAETGFITRDTEEIVDSSIEFLQDFETYATEQVDRRQIVRHSYSSSVGRDMLVIQRPCRCVAAVVPQNASLTLSIIIIASALYAGSKVILRPALQCSASGAILSDLVMESDPPAGSVTFTNCLAKDFLEACCESDAVDVIHYIGSNQYALSVLNKSFEAGKTCLLDGQGNGLLYVDETFPLGEAVEIIASGSTRYNGETCTSINGVLIAPPVYEELKEALTARFEQFITGDPKDERTDIGPLFSARQALEFRSGLLDQGSHKLLVGGDIDGAYVRPAVVVGVKHTDIMAMQGFFGPAVWIASSSLDEVSTWLSSNQFPLSDTVLSRDPAVMRHFAAITHAARVCINQDPSIESMFEPWGGYPPSGLNPVSVWIDKYKRTFQVDGRLTDLTNMRMNGTDRG</sequence>
<dbReference type="InterPro" id="IPR015590">
    <property type="entry name" value="Aldehyde_DH_dom"/>
</dbReference>